<dbReference type="RefSeq" id="WP_038542037.1">
    <property type="nucleotide sequence ID" value="NZ_HG938355.1"/>
</dbReference>
<dbReference type="InterPro" id="IPR057666">
    <property type="entry name" value="DrpA_SLOG"/>
</dbReference>
<protein>
    <submittedName>
        <fullName evidence="4">DNA protecting protein DprA</fullName>
    </submittedName>
</protein>
<dbReference type="InterPro" id="IPR003488">
    <property type="entry name" value="DprA"/>
</dbReference>
<dbReference type="Gene3D" id="1.10.10.10">
    <property type="entry name" value="Winged helix-like DNA-binding domain superfamily/Winged helix DNA-binding domain"/>
    <property type="match status" value="1"/>
</dbReference>
<dbReference type="Pfam" id="PF21102">
    <property type="entry name" value="DprA_N"/>
    <property type="match status" value="1"/>
</dbReference>
<dbReference type="InterPro" id="IPR036388">
    <property type="entry name" value="WH-like_DNA-bd_sf"/>
</dbReference>
<dbReference type="InterPro" id="IPR041614">
    <property type="entry name" value="DprA_WH"/>
</dbReference>
<dbReference type="Pfam" id="PF02481">
    <property type="entry name" value="DNA_processg_A"/>
    <property type="match status" value="1"/>
</dbReference>
<dbReference type="Proteomes" id="UP000028186">
    <property type="component" value="Chromosome I"/>
</dbReference>
<dbReference type="Gene3D" id="3.40.50.450">
    <property type="match status" value="1"/>
</dbReference>
<organism evidence="4 5">
    <name type="scientific">Neorhizobium galegae bv. officinalis bv. officinalis str. HAMBI 1141</name>
    <dbReference type="NCBI Taxonomy" id="1028801"/>
    <lineage>
        <taxon>Bacteria</taxon>
        <taxon>Pseudomonadati</taxon>
        <taxon>Pseudomonadota</taxon>
        <taxon>Alphaproteobacteria</taxon>
        <taxon>Hyphomicrobiales</taxon>
        <taxon>Rhizobiaceae</taxon>
        <taxon>Rhizobium/Agrobacterium group</taxon>
        <taxon>Neorhizobium</taxon>
    </lineage>
</organism>
<evidence type="ECO:0000256" key="1">
    <source>
        <dbReference type="ARBA" id="ARBA00006525"/>
    </source>
</evidence>
<evidence type="ECO:0000313" key="4">
    <source>
        <dbReference type="EMBL" id="CDN53571.1"/>
    </source>
</evidence>
<dbReference type="PATRIC" id="fig|1028801.3.peg.1243"/>
<dbReference type="eggNOG" id="COG0758">
    <property type="taxonomic scope" value="Bacteria"/>
</dbReference>
<reference evidence="5" key="1">
    <citation type="journal article" date="2014" name="BMC Genomics">
        <title>Genome sequencing of two Neorhizobium galegae strains reveals a noeT gene responsible for the unusual acetylation of the nodulation factors.</title>
        <authorList>
            <person name="Osterman J."/>
            <person name="Marsh J."/>
            <person name="Laine P.K."/>
            <person name="Zeng Z."/>
            <person name="Alatalo E."/>
            <person name="Sullivan J.T."/>
            <person name="Young J.P."/>
            <person name="Thomas-Oates J."/>
            <person name="Paulin L."/>
            <person name="Lindstrom K."/>
        </authorList>
    </citation>
    <scope>NUCLEOTIDE SEQUENCE [LARGE SCALE GENOMIC DNA]</scope>
    <source>
        <strain evidence="5">HAMBI 1141</strain>
    </source>
</reference>
<dbReference type="NCBIfam" id="TIGR00732">
    <property type="entry name" value="dprA"/>
    <property type="match status" value="1"/>
</dbReference>
<evidence type="ECO:0000259" key="3">
    <source>
        <dbReference type="Pfam" id="PF17782"/>
    </source>
</evidence>
<dbReference type="HOGENOM" id="CLU_029601_1_1_5"/>
<dbReference type="KEGG" id="ngl:RG1141_CH12160"/>
<dbReference type="SUPFAM" id="SSF102405">
    <property type="entry name" value="MCP/YpsA-like"/>
    <property type="match status" value="1"/>
</dbReference>
<feature type="domain" description="DprA winged helix" evidence="3">
    <location>
        <begin position="319"/>
        <end position="372"/>
    </location>
</feature>
<name>A0A068T691_NEOGA</name>
<dbReference type="PANTHER" id="PTHR43022:SF1">
    <property type="entry name" value="PROTEIN SMF"/>
    <property type="match status" value="1"/>
</dbReference>
<gene>
    <name evidence="4" type="primary">dprA</name>
    <name evidence="4" type="ORF">RG1141_CH12160</name>
</gene>
<dbReference type="Pfam" id="PF17782">
    <property type="entry name" value="WHD_DprA"/>
    <property type="match status" value="1"/>
</dbReference>
<evidence type="ECO:0000259" key="2">
    <source>
        <dbReference type="Pfam" id="PF02481"/>
    </source>
</evidence>
<dbReference type="AlphaFoldDB" id="A0A068T691"/>
<accession>A0A068T691</accession>
<dbReference type="PANTHER" id="PTHR43022">
    <property type="entry name" value="PROTEIN SMF"/>
    <property type="match status" value="1"/>
</dbReference>
<dbReference type="EMBL" id="HG938355">
    <property type="protein sequence ID" value="CDN53571.1"/>
    <property type="molecule type" value="Genomic_DNA"/>
</dbReference>
<dbReference type="GO" id="GO:0009294">
    <property type="term" value="P:DNA-mediated transformation"/>
    <property type="evidence" value="ECO:0007669"/>
    <property type="project" value="InterPro"/>
</dbReference>
<feature type="domain" description="Smf/DprA SLOG" evidence="2">
    <location>
        <begin position="87"/>
        <end position="294"/>
    </location>
</feature>
<comment type="similarity">
    <text evidence="1">Belongs to the DprA/Smf family.</text>
</comment>
<evidence type="ECO:0000313" key="5">
    <source>
        <dbReference type="Proteomes" id="UP000028186"/>
    </source>
</evidence>
<proteinExistence type="inferred from homology"/>
<sequence>MPDGSAKRTGIALTERQRIAWLRLIRSDNVGPATFRDLINHCGSAENALAMLPELSARGGATRAIRIAGVQEAERELEAAHRFGARFVGIGEPDYPPALRQIEGAPPLLAMKGDLSAATRPSVGVVGSRNASISGAKFAAMIARDCGRAGYTVTSGLARGIDTAAHRASLETGTIAVLAGGLDQPYPPENIPLLEEITEGAGLAVSEMPFGWEPRARDFPRRNRLISGISLGVVVIEAAERSGSLITARLATDFGRLVFAVPGSPLDPRCHGTNGLLKQGAIVTTGSADVIEALAPLSQLDLFNQPMVEEPKEGGEMLPPNDDDRAVIVSALGPTPVDVDDIIRHTGLPASSVYLVLLELDLAARLHRHAGGMVSLAMED</sequence>